<feature type="non-terminal residue" evidence="2">
    <location>
        <position position="1"/>
    </location>
</feature>
<feature type="region of interest" description="Disordered" evidence="1">
    <location>
        <begin position="45"/>
        <end position="142"/>
    </location>
</feature>
<dbReference type="EMBL" id="CAJOBJ010034750">
    <property type="protein sequence ID" value="CAF4293244.1"/>
    <property type="molecule type" value="Genomic_DNA"/>
</dbReference>
<protein>
    <submittedName>
        <fullName evidence="2">Uncharacterized protein</fullName>
    </submittedName>
</protein>
<comment type="caution">
    <text evidence="2">The sequence shown here is derived from an EMBL/GenBank/DDBJ whole genome shotgun (WGS) entry which is preliminary data.</text>
</comment>
<name>A0A816HFT4_9BILA</name>
<evidence type="ECO:0000313" key="3">
    <source>
        <dbReference type="EMBL" id="CAF4293244.1"/>
    </source>
</evidence>
<accession>A0A816HFT4</accession>
<dbReference type="Proteomes" id="UP000681720">
    <property type="component" value="Unassembled WGS sequence"/>
</dbReference>
<feature type="compositionally biased region" description="Basic residues" evidence="1">
    <location>
        <begin position="124"/>
        <end position="142"/>
    </location>
</feature>
<organism evidence="2 4">
    <name type="scientific">Rotaria magnacalcarata</name>
    <dbReference type="NCBI Taxonomy" id="392030"/>
    <lineage>
        <taxon>Eukaryota</taxon>
        <taxon>Metazoa</taxon>
        <taxon>Spiralia</taxon>
        <taxon>Gnathifera</taxon>
        <taxon>Rotifera</taxon>
        <taxon>Eurotatoria</taxon>
        <taxon>Bdelloidea</taxon>
        <taxon>Philodinida</taxon>
        <taxon>Philodinidae</taxon>
        <taxon>Rotaria</taxon>
    </lineage>
</organism>
<dbReference type="OrthoDB" id="10060202at2759"/>
<dbReference type="AlphaFoldDB" id="A0A816HFT4"/>
<dbReference type="EMBL" id="CAJNOW010022162">
    <property type="protein sequence ID" value="CAF1686789.1"/>
    <property type="molecule type" value="Genomic_DNA"/>
</dbReference>
<reference evidence="2" key="1">
    <citation type="submission" date="2021-02" db="EMBL/GenBank/DDBJ databases">
        <authorList>
            <person name="Nowell W R."/>
        </authorList>
    </citation>
    <scope>NUCLEOTIDE SEQUENCE</scope>
</reference>
<evidence type="ECO:0000256" key="1">
    <source>
        <dbReference type="SAM" id="MobiDB-lite"/>
    </source>
</evidence>
<dbReference type="Proteomes" id="UP000663834">
    <property type="component" value="Unassembled WGS sequence"/>
</dbReference>
<gene>
    <name evidence="3" type="ORF">GIL414_LOCUS25501</name>
    <name evidence="2" type="ORF">KQP761_LOCUS38930</name>
</gene>
<evidence type="ECO:0000313" key="4">
    <source>
        <dbReference type="Proteomes" id="UP000663834"/>
    </source>
</evidence>
<sequence>MPSKRPIKAFYVPKKTITRDISQISSISPIPYRSHSLASSPALHFADINHSPNPMSYSPLGRRSQVSNFSQRENKSNSSIQESSTKHDTERQQQLPRRQRRPRPPPQQLRRHQRHQQQHQQQRPPRRLRRLPPRPRRLRPQQ</sequence>
<evidence type="ECO:0000313" key="2">
    <source>
        <dbReference type="EMBL" id="CAF1686789.1"/>
    </source>
</evidence>
<feature type="compositionally biased region" description="Polar residues" evidence="1">
    <location>
        <begin position="64"/>
        <end position="83"/>
    </location>
</feature>
<proteinExistence type="predicted"/>
<feature type="compositionally biased region" description="Basic residues" evidence="1">
    <location>
        <begin position="97"/>
        <end position="117"/>
    </location>
</feature>